<evidence type="ECO:0000256" key="5">
    <source>
        <dbReference type="ARBA" id="ARBA00023242"/>
    </source>
</evidence>
<evidence type="ECO:0000256" key="1">
    <source>
        <dbReference type="ARBA" id="ARBA00004123"/>
    </source>
</evidence>
<evidence type="ECO:0000313" key="8">
    <source>
        <dbReference type="EMBL" id="KAL0101105.1"/>
    </source>
</evidence>
<comment type="caution">
    <text evidence="8">The sequence shown here is derived from an EMBL/GenBank/DDBJ whole genome shotgun (WGS) entry which is preliminary data.</text>
</comment>
<dbReference type="Proteomes" id="UP001430953">
    <property type="component" value="Unassembled WGS sequence"/>
</dbReference>
<evidence type="ECO:0000256" key="3">
    <source>
        <dbReference type="ARBA" id="ARBA00023015"/>
    </source>
</evidence>
<dbReference type="SUPFAM" id="SSF54160">
    <property type="entry name" value="Chromo domain-like"/>
    <property type="match status" value="1"/>
</dbReference>
<organism evidence="8 9">
    <name type="scientific">Cardiocondyla obscurior</name>
    <dbReference type="NCBI Taxonomy" id="286306"/>
    <lineage>
        <taxon>Eukaryota</taxon>
        <taxon>Metazoa</taxon>
        <taxon>Ecdysozoa</taxon>
        <taxon>Arthropoda</taxon>
        <taxon>Hexapoda</taxon>
        <taxon>Insecta</taxon>
        <taxon>Pterygota</taxon>
        <taxon>Neoptera</taxon>
        <taxon>Endopterygota</taxon>
        <taxon>Hymenoptera</taxon>
        <taxon>Apocrita</taxon>
        <taxon>Aculeata</taxon>
        <taxon>Formicoidea</taxon>
        <taxon>Formicidae</taxon>
        <taxon>Myrmicinae</taxon>
        <taxon>Cardiocondyla</taxon>
    </lineage>
</organism>
<keyword evidence="2" id="KW-0156">Chromatin regulator</keyword>
<dbReference type="GO" id="GO:0035267">
    <property type="term" value="C:NuA4 histone acetyltransferase complex"/>
    <property type="evidence" value="ECO:0007669"/>
    <property type="project" value="TreeGrafter"/>
</dbReference>
<dbReference type="PANTHER" id="PTHR10880:SF48">
    <property type="entry name" value="MORTALITY FACTOR 4 LIKE 2"/>
    <property type="match status" value="1"/>
</dbReference>
<proteinExistence type="predicted"/>
<dbReference type="InterPro" id="IPR038217">
    <property type="entry name" value="MRG_C_sf"/>
</dbReference>
<dbReference type="InterPro" id="IPR026541">
    <property type="entry name" value="MRG_dom"/>
</dbReference>
<sequence>MPPKCKFQEGEKVLCFHGPLIYEAKCLKSSISKEKQVRYLIHYAGWNKNWDEWVPESRVLKYNEANVQKQREVQRAHSNQQSAQKNKKGNTTTKTQGRRSEGGREKDTDSRSSTPVADKSVSRSKSTSSTVTPSSSHESASEAPRKKRSRLEPSSETEEYLTKIEVKIKLPEELKYVLIDESEIILKHHKLPALPVQNTVDKILDDYVEAKSSGKSNDVRESTLEITKGIREYFNTTLGLQLLYKWERPQFIQIMNDNPEMSPSQLYGAFHLLRLFVRLGSMLSYTPLDEKSKQLLLSHFHDFLQYLQKNCTELFNLQQDYTDPSPDYHRKVTSNLFDITIVLSQTENGIIIKQNYSQ</sequence>
<dbReference type="AlphaFoldDB" id="A0AAW2EDT9"/>
<keyword evidence="4" id="KW-0804">Transcription</keyword>
<feature type="compositionally biased region" description="Basic and acidic residues" evidence="6">
    <location>
        <begin position="98"/>
        <end position="110"/>
    </location>
</feature>
<keyword evidence="5" id="KW-0539">Nucleus</keyword>
<evidence type="ECO:0000256" key="4">
    <source>
        <dbReference type="ARBA" id="ARBA00023163"/>
    </source>
</evidence>
<protein>
    <recommendedName>
        <fullName evidence="7">Chromo domain-containing protein</fullName>
    </recommendedName>
</protein>
<dbReference type="PIRSF" id="PIRSF038133">
    <property type="entry name" value="HAT_Nua4_EAF3/MRG15"/>
    <property type="match status" value="1"/>
</dbReference>
<dbReference type="PANTHER" id="PTHR10880">
    <property type="entry name" value="MORTALITY FACTOR 4-LIKE PROTEIN"/>
    <property type="match status" value="1"/>
</dbReference>
<dbReference type="SMART" id="SM00298">
    <property type="entry name" value="CHROMO"/>
    <property type="match status" value="1"/>
</dbReference>
<dbReference type="Gene3D" id="2.30.30.140">
    <property type="match status" value="1"/>
</dbReference>
<dbReference type="PROSITE" id="PS51640">
    <property type="entry name" value="MRG"/>
    <property type="match status" value="1"/>
</dbReference>
<dbReference type="GO" id="GO:0005634">
    <property type="term" value="C:nucleus"/>
    <property type="evidence" value="ECO:0007669"/>
    <property type="project" value="UniProtKB-SubCell"/>
</dbReference>
<keyword evidence="3" id="KW-0805">Transcription regulation</keyword>
<accession>A0AAW2EDT9</accession>
<dbReference type="Pfam" id="PF22732">
    <property type="entry name" value="MSL3_chromo-like"/>
    <property type="match status" value="1"/>
</dbReference>
<keyword evidence="9" id="KW-1185">Reference proteome</keyword>
<evidence type="ECO:0000259" key="7">
    <source>
        <dbReference type="SMART" id="SM00298"/>
    </source>
</evidence>
<dbReference type="FunFam" id="2.30.30.140:FF:000024">
    <property type="entry name" value="Mortality factor 4-like protein 1"/>
    <property type="match status" value="1"/>
</dbReference>
<dbReference type="Gene3D" id="1.10.274.30">
    <property type="entry name" value="MRG domain"/>
    <property type="match status" value="1"/>
</dbReference>
<dbReference type="EMBL" id="JADYXP020000024">
    <property type="protein sequence ID" value="KAL0101105.1"/>
    <property type="molecule type" value="Genomic_DNA"/>
</dbReference>
<reference evidence="8 9" key="1">
    <citation type="submission" date="2023-03" db="EMBL/GenBank/DDBJ databases">
        <title>High recombination rates correlate with genetic variation in Cardiocondyla obscurior ants.</title>
        <authorList>
            <person name="Errbii M."/>
        </authorList>
    </citation>
    <scope>NUCLEOTIDE SEQUENCE [LARGE SCALE GENOMIC DNA]</scope>
    <source>
        <strain evidence="8">Alpha-2009</strain>
        <tissue evidence="8">Whole body</tissue>
    </source>
</reference>
<dbReference type="InterPro" id="IPR053820">
    <property type="entry name" value="MSL3_chromo-like"/>
</dbReference>
<feature type="region of interest" description="Disordered" evidence="6">
    <location>
        <begin position="70"/>
        <end position="158"/>
    </location>
</feature>
<feature type="compositionally biased region" description="Low complexity" evidence="6">
    <location>
        <begin position="123"/>
        <end position="138"/>
    </location>
</feature>
<dbReference type="GO" id="GO:0006325">
    <property type="term" value="P:chromatin organization"/>
    <property type="evidence" value="ECO:0007669"/>
    <property type="project" value="UniProtKB-KW"/>
</dbReference>
<evidence type="ECO:0000256" key="2">
    <source>
        <dbReference type="ARBA" id="ARBA00022853"/>
    </source>
</evidence>
<dbReference type="InterPro" id="IPR016197">
    <property type="entry name" value="Chromo-like_dom_sf"/>
</dbReference>
<feature type="domain" description="Chromo" evidence="7">
    <location>
        <begin position="6"/>
        <end position="75"/>
    </location>
</feature>
<dbReference type="CDD" id="cd18983">
    <property type="entry name" value="CBD_MSL3_like"/>
    <property type="match status" value="1"/>
</dbReference>
<dbReference type="Pfam" id="PF05712">
    <property type="entry name" value="MRG"/>
    <property type="match status" value="1"/>
</dbReference>
<evidence type="ECO:0000256" key="6">
    <source>
        <dbReference type="SAM" id="MobiDB-lite"/>
    </source>
</evidence>
<evidence type="ECO:0000313" key="9">
    <source>
        <dbReference type="Proteomes" id="UP001430953"/>
    </source>
</evidence>
<dbReference type="InterPro" id="IPR008676">
    <property type="entry name" value="MRG"/>
</dbReference>
<comment type="subcellular location">
    <subcellularLocation>
        <location evidence="1">Nucleus</location>
    </subcellularLocation>
</comment>
<name>A0AAW2EDT9_9HYME</name>
<gene>
    <name evidence="8" type="ORF">PUN28_018750</name>
</gene>
<dbReference type="InterPro" id="IPR000953">
    <property type="entry name" value="Chromo/chromo_shadow_dom"/>
</dbReference>
<dbReference type="GO" id="GO:0006355">
    <property type="term" value="P:regulation of DNA-templated transcription"/>
    <property type="evidence" value="ECO:0007669"/>
    <property type="project" value="InterPro"/>
</dbReference>